<protein>
    <recommendedName>
        <fullName evidence="5">Gfo/Idh/MocA family oxidoreductase</fullName>
    </recommendedName>
</protein>
<dbReference type="Gene3D" id="3.30.360.10">
    <property type="entry name" value="Dihydrodipicolinate Reductase, domain 2"/>
    <property type="match status" value="1"/>
</dbReference>
<dbReference type="SUPFAM" id="SSF51735">
    <property type="entry name" value="NAD(P)-binding Rossmann-fold domains"/>
    <property type="match status" value="1"/>
</dbReference>
<dbReference type="PANTHER" id="PTHR43377">
    <property type="entry name" value="BILIVERDIN REDUCTASE A"/>
    <property type="match status" value="1"/>
</dbReference>
<dbReference type="Proteomes" id="UP000612456">
    <property type="component" value="Unassembled WGS sequence"/>
</dbReference>
<dbReference type="Pfam" id="PF22725">
    <property type="entry name" value="GFO_IDH_MocA_C3"/>
    <property type="match status" value="1"/>
</dbReference>
<dbReference type="AlphaFoldDB" id="A0A916Z797"/>
<dbReference type="RefSeq" id="WP_188994724.1">
    <property type="nucleotide sequence ID" value="NZ_BMHP01000003.1"/>
</dbReference>
<dbReference type="InterPro" id="IPR036291">
    <property type="entry name" value="NAD(P)-bd_dom_sf"/>
</dbReference>
<organism evidence="3 4">
    <name type="scientific">Paenibacillus nasutitermitis</name>
    <dbReference type="NCBI Taxonomy" id="1652958"/>
    <lineage>
        <taxon>Bacteria</taxon>
        <taxon>Bacillati</taxon>
        <taxon>Bacillota</taxon>
        <taxon>Bacilli</taxon>
        <taxon>Bacillales</taxon>
        <taxon>Paenibacillaceae</taxon>
        <taxon>Paenibacillus</taxon>
    </lineage>
</organism>
<dbReference type="GO" id="GO:0000166">
    <property type="term" value="F:nucleotide binding"/>
    <property type="evidence" value="ECO:0007669"/>
    <property type="project" value="InterPro"/>
</dbReference>
<dbReference type="InterPro" id="IPR055170">
    <property type="entry name" value="GFO_IDH_MocA-like_dom"/>
</dbReference>
<reference evidence="3" key="2">
    <citation type="submission" date="2020-09" db="EMBL/GenBank/DDBJ databases">
        <authorList>
            <person name="Sun Q."/>
            <person name="Zhou Y."/>
        </authorList>
    </citation>
    <scope>NUCLEOTIDE SEQUENCE</scope>
    <source>
        <strain evidence="3">CGMCC 1.15178</strain>
    </source>
</reference>
<dbReference type="Pfam" id="PF01408">
    <property type="entry name" value="GFO_IDH_MocA"/>
    <property type="match status" value="1"/>
</dbReference>
<accession>A0A916Z797</accession>
<dbReference type="InterPro" id="IPR051450">
    <property type="entry name" value="Gfo/Idh/MocA_Oxidoreductases"/>
</dbReference>
<feature type="domain" description="GFO/IDH/MocA-like oxidoreductase" evidence="2">
    <location>
        <begin position="129"/>
        <end position="249"/>
    </location>
</feature>
<evidence type="ECO:0000259" key="1">
    <source>
        <dbReference type="Pfam" id="PF01408"/>
    </source>
</evidence>
<dbReference type="SUPFAM" id="SSF55347">
    <property type="entry name" value="Glyceraldehyde-3-phosphate dehydrogenase-like, C-terminal domain"/>
    <property type="match status" value="1"/>
</dbReference>
<gene>
    <name evidence="3" type="ORF">GCM10010911_42760</name>
</gene>
<evidence type="ECO:0008006" key="5">
    <source>
        <dbReference type="Google" id="ProtNLM"/>
    </source>
</evidence>
<evidence type="ECO:0000259" key="2">
    <source>
        <dbReference type="Pfam" id="PF22725"/>
    </source>
</evidence>
<evidence type="ECO:0000313" key="3">
    <source>
        <dbReference type="EMBL" id="GGD80102.1"/>
    </source>
</evidence>
<comment type="caution">
    <text evidence="3">The sequence shown here is derived from an EMBL/GenBank/DDBJ whole genome shotgun (WGS) entry which is preliminary data.</text>
</comment>
<dbReference type="Gene3D" id="3.40.50.720">
    <property type="entry name" value="NAD(P)-binding Rossmann-like Domain"/>
    <property type="match status" value="1"/>
</dbReference>
<dbReference type="PANTHER" id="PTHR43377:SF1">
    <property type="entry name" value="BILIVERDIN REDUCTASE A"/>
    <property type="match status" value="1"/>
</dbReference>
<feature type="domain" description="Gfo/Idh/MocA-like oxidoreductase N-terminal" evidence="1">
    <location>
        <begin position="3"/>
        <end position="120"/>
    </location>
</feature>
<sequence>MRKVAVIGGGAIGVGHLEALQSIEGLTACAIVEFNPLRGQELADRFGIRAYVLEDDMYGQERPDIIIIALPHDLHRPSAIRAANQGCHILLEKPMALNVQECDDIMAAVARNGVRLMVGHTQQYLPENRKAREIIAGGELGELIMIHDVRHADYFHPDRPAWFLVKEASGGGIIANLGSHSIDKIQWLSGSPIAKVKASLSFHGNRGNVEGSGMLFLETASGIPACITQSGYPGVSRNETELIFTKGMLKIQTGVGVFISRNRKYELVPSEPTASPLLLQLHDLLHSIQEGKDPECSGHYSRSVVSVLDSAYLSHETGVEQIVAQ</sequence>
<dbReference type="EMBL" id="BMHP01000003">
    <property type="protein sequence ID" value="GGD80102.1"/>
    <property type="molecule type" value="Genomic_DNA"/>
</dbReference>
<dbReference type="InterPro" id="IPR000683">
    <property type="entry name" value="Gfo/Idh/MocA-like_OxRdtase_N"/>
</dbReference>
<keyword evidence="4" id="KW-1185">Reference proteome</keyword>
<evidence type="ECO:0000313" key="4">
    <source>
        <dbReference type="Proteomes" id="UP000612456"/>
    </source>
</evidence>
<proteinExistence type="predicted"/>
<name>A0A916Z797_9BACL</name>
<reference evidence="3" key="1">
    <citation type="journal article" date="2014" name="Int. J. Syst. Evol. Microbiol.">
        <title>Complete genome sequence of Corynebacterium casei LMG S-19264T (=DSM 44701T), isolated from a smear-ripened cheese.</title>
        <authorList>
            <consortium name="US DOE Joint Genome Institute (JGI-PGF)"/>
            <person name="Walter F."/>
            <person name="Albersmeier A."/>
            <person name="Kalinowski J."/>
            <person name="Ruckert C."/>
        </authorList>
    </citation>
    <scope>NUCLEOTIDE SEQUENCE</scope>
    <source>
        <strain evidence="3">CGMCC 1.15178</strain>
    </source>
</reference>